<feature type="chain" id="PRO_5015362081" evidence="1">
    <location>
        <begin position="26"/>
        <end position="91"/>
    </location>
</feature>
<accession>A0A2R4WUT4</accession>
<evidence type="ECO:0000256" key="1">
    <source>
        <dbReference type="SAM" id="SignalP"/>
    </source>
</evidence>
<protein>
    <submittedName>
        <fullName evidence="2">Uncharacterized protein</fullName>
    </submittedName>
</protein>
<dbReference type="OrthoDB" id="8163333at2"/>
<dbReference type="EMBL" id="CP028844">
    <property type="protein sequence ID" value="AWB25301.1"/>
    <property type="molecule type" value="Genomic_DNA"/>
</dbReference>
<evidence type="ECO:0000313" key="2">
    <source>
        <dbReference type="EMBL" id="AWB25301.1"/>
    </source>
</evidence>
<name>A0A2R4WUT4_9HYPH</name>
<keyword evidence="1" id="KW-0732">Signal</keyword>
<keyword evidence="3" id="KW-1185">Reference proteome</keyword>
<evidence type="ECO:0000313" key="3">
    <source>
        <dbReference type="Proteomes" id="UP000244755"/>
    </source>
</evidence>
<dbReference type="Proteomes" id="UP000244755">
    <property type="component" value="Chromosome 2"/>
</dbReference>
<sequence length="91" mass="10203">MRPTTRPLPILAALALLCGTVPALAQEPGEAGERRGNQEFIGVDLDNGGVYYNGRDSGRYCLYRTVEVFNRVTGYIEPRRVRRCGRGLYLR</sequence>
<proteinExistence type="predicted"/>
<organism evidence="2 3">
    <name type="scientific">Methylobacterium currus</name>
    <dbReference type="NCBI Taxonomy" id="2051553"/>
    <lineage>
        <taxon>Bacteria</taxon>
        <taxon>Pseudomonadati</taxon>
        <taxon>Pseudomonadota</taxon>
        <taxon>Alphaproteobacteria</taxon>
        <taxon>Hyphomicrobiales</taxon>
        <taxon>Methylobacteriaceae</taxon>
        <taxon>Methylobacterium</taxon>
    </lineage>
</organism>
<gene>
    <name evidence="2" type="ORF">DA075_30725</name>
</gene>
<dbReference type="AlphaFoldDB" id="A0A2R4WUT4"/>
<feature type="signal peptide" evidence="1">
    <location>
        <begin position="1"/>
        <end position="25"/>
    </location>
</feature>
<reference evidence="2 3" key="1">
    <citation type="submission" date="2018-04" db="EMBL/GenBank/DDBJ databases">
        <title>Methylobacterium sp. PR1016A genome.</title>
        <authorList>
            <person name="Park W."/>
        </authorList>
    </citation>
    <scope>NUCLEOTIDE SEQUENCE [LARGE SCALE GENOMIC DNA]</scope>
    <source>
        <strain evidence="2 3">PR1016A</strain>
    </source>
</reference>
<dbReference type="RefSeq" id="WP_099956970.1">
    <property type="nucleotide sequence ID" value="NZ_CP028844.1"/>
</dbReference>
<dbReference type="KEGG" id="mee:DA075_30725"/>